<dbReference type="SUPFAM" id="SSF50494">
    <property type="entry name" value="Trypsin-like serine proteases"/>
    <property type="match status" value="1"/>
</dbReference>
<dbReference type="PANTHER" id="PTHR43343:SF3">
    <property type="entry name" value="PROTEASE DO-LIKE 8, CHLOROPLASTIC"/>
    <property type="match status" value="1"/>
</dbReference>
<accession>A0ABV5VTA7</accession>
<evidence type="ECO:0000313" key="7">
    <source>
        <dbReference type="Proteomes" id="UP001589619"/>
    </source>
</evidence>
<feature type="chain" id="PRO_5046751390" evidence="5">
    <location>
        <begin position="27"/>
        <end position="225"/>
    </location>
</feature>
<dbReference type="InterPro" id="IPR043504">
    <property type="entry name" value="Peptidase_S1_PA_chymotrypsin"/>
</dbReference>
<dbReference type="PANTHER" id="PTHR43343">
    <property type="entry name" value="PEPTIDASE S12"/>
    <property type="match status" value="1"/>
</dbReference>
<feature type="signal peptide" evidence="5">
    <location>
        <begin position="1"/>
        <end position="26"/>
    </location>
</feature>
<reference evidence="6 7" key="1">
    <citation type="submission" date="2024-09" db="EMBL/GenBank/DDBJ databases">
        <authorList>
            <person name="Sun Q."/>
            <person name="Mori K."/>
        </authorList>
    </citation>
    <scope>NUCLEOTIDE SEQUENCE [LARGE SCALE GENOMIC DNA]</scope>
    <source>
        <strain evidence="6 7">JCM 12520</strain>
    </source>
</reference>
<dbReference type="InterPro" id="IPR001940">
    <property type="entry name" value="Peptidase_S1C"/>
</dbReference>
<keyword evidence="7" id="KW-1185">Reference proteome</keyword>
<evidence type="ECO:0000256" key="3">
    <source>
        <dbReference type="ARBA" id="ARBA00022801"/>
    </source>
</evidence>
<organism evidence="6 7">
    <name type="scientific">Paenibacillus hodogayensis</name>
    <dbReference type="NCBI Taxonomy" id="279208"/>
    <lineage>
        <taxon>Bacteria</taxon>
        <taxon>Bacillati</taxon>
        <taxon>Bacillota</taxon>
        <taxon>Bacilli</taxon>
        <taxon>Bacillales</taxon>
        <taxon>Paenibacillaceae</taxon>
        <taxon>Paenibacillus</taxon>
    </lineage>
</organism>
<comment type="caution">
    <text evidence="6">The sequence shown here is derived from an EMBL/GenBank/DDBJ whole genome shotgun (WGS) entry which is preliminary data.</text>
</comment>
<dbReference type="RefSeq" id="WP_344912105.1">
    <property type="nucleotide sequence ID" value="NZ_BAAAYO010000010.1"/>
</dbReference>
<dbReference type="InterPro" id="IPR051201">
    <property type="entry name" value="Chloro_Bact_Ser_Proteases"/>
</dbReference>
<keyword evidence="2 6" id="KW-0645">Protease</keyword>
<evidence type="ECO:0000256" key="5">
    <source>
        <dbReference type="SAM" id="SignalP"/>
    </source>
</evidence>
<dbReference type="Proteomes" id="UP001589619">
    <property type="component" value="Unassembled WGS sequence"/>
</dbReference>
<dbReference type="InterPro" id="IPR009003">
    <property type="entry name" value="Peptidase_S1_PA"/>
</dbReference>
<dbReference type="Pfam" id="PF13365">
    <property type="entry name" value="Trypsin_2"/>
    <property type="match status" value="1"/>
</dbReference>
<evidence type="ECO:0000313" key="6">
    <source>
        <dbReference type="EMBL" id="MFB9751516.1"/>
    </source>
</evidence>
<name>A0ABV5VTA7_9BACL</name>
<evidence type="ECO:0000256" key="2">
    <source>
        <dbReference type="ARBA" id="ARBA00022670"/>
    </source>
</evidence>
<protein>
    <submittedName>
        <fullName evidence="6">Serine protease</fullName>
    </submittedName>
</protein>
<proteinExistence type="inferred from homology"/>
<evidence type="ECO:0000256" key="4">
    <source>
        <dbReference type="ARBA" id="ARBA00022825"/>
    </source>
</evidence>
<evidence type="ECO:0000256" key="1">
    <source>
        <dbReference type="ARBA" id="ARBA00010541"/>
    </source>
</evidence>
<sequence>MKRTIVIWCLLLPLLSGLLLFANVQANEPAVFDAEAVFERSGDAVFYLRILRDDDSVKATGTGVVLTPGGLAATAYHVVKDGERLEGVFPDGRTVSPIKVVGYDEATDAALIELPEPAAAQKEQGGYAAVPQRGSALKYGEKVFAIGYPMANTPIITEGIVSSPKAEINGRDRVLISAQVASGMSGGPVLDRYGNLAGIVSGSLRTINNIHLVIPMEDMRSLLPN</sequence>
<dbReference type="Gene3D" id="2.40.10.10">
    <property type="entry name" value="Trypsin-like serine proteases"/>
    <property type="match status" value="2"/>
</dbReference>
<comment type="similarity">
    <text evidence="1">Belongs to the peptidase S1C family.</text>
</comment>
<dbReference type="PRINTS" id="PR00834">
    <property type="entry name" value="PROTEASES2C"/>
</dbReference>
<dbReference type="EMBL" id="JBHMAG010000007">
    <property type="protein sequence ID" value="MFB9751516.1"/>
    <property type="molecule type" value="Genomic_DNA"/>
</dbReference>
<keyword evidence="4" id="KW-0720">Serine protease</keyword>
<gene>
    <name evidence="6" type="ORF">ACFFNY_08035</name>
</gene>
<dbReference type="GO" id="GO:0006508">
    <property type="term" value="P:proteolysis"/>
    <property type="evidence" value="ECO:0007669"/>
    <property type="project" value="UniProtKB-KW"/>
</dbReference>
<dbReference type="GO" id="GO:0008233">
    <property type="term" value="F:peptidase activity"/>
    <property type="evidence" value="ECO:0007669"/>
    <property type="project" value="UniProtKB-KW"/>
</dbReference>
<keyword evidence="5" id="KW-0732">Signal</keyword>
<keyword evidence="3" id="KW-0378">Hydrolase</keyword>